<dbReference type="EMBL" id="CAADFS010000112">
    <property type="protein sequence ID" value="VFK50606.1"/>
    <property type="molecule type" value="Genomic_DNA"/>
</dbReference>
<evidence type="ECO:0000256" key="1">
    <source>
        <dbReference type="SAM" id="MobiDB-lite"/>
    </source>
</evidence>
<feature type="region of interest" description="Disordered" evidence="1">
    <location>
        <begin position="14"/>
        <end position="49"/>
    </location>
</feature>
<sequence>MPAAHTDPTFVKVRSRAERRRRGRIRPTSAREIDSIRKNGQKRPSTESAGIIPSLPHDFYILFIFLLGKIRGWIFDMNCDDALEYRLVYWIIRVYFLGLVRRTRPQVHRATENKKSTDCPFKKKVKKCRAAVQPGKSNQILRHLSGNSPPILLKNYPRIFPRRQDFRVFKDLDPVTIRGIHGC</sequence>
<protein>
    <submittedName>
        <fullName evidence="2">Uncharacterized protein</fullName>
    </submittedName>
</protein>
<proteinExistence type="predicted"/>
<dbReference type="AlphaFoldDB" id="A0A450Z9X5"/>
<gene>
    <name evidence="2" type="ORF">BECKTC1821D_GA0114238_111210</name>
</gene>
<evidence type="ECO:0000313" key="2">
    <source>
        <dbReference type="EMBL" id="VFK50606.1"/>
    </source>
</evidence>
<name>A0A450Z9X5_9GAMM</name>
<organism evidence="2">
    <name type="scientific">Candidatus Kentrum sp. TC</name>
    <dbReference type="NCBI Taxonomy" id="2126339"/>
    <lineage>
        <taxon>Bacteria</taxon>
        <taxon>Pseudomonadati</taxon>
        <taxon>Pseudomonadota</taxon>
        <taxon>Gammaproteobacteria</taxon>
        <taxon>Candidatus Kentrum</taxon>
    </lineage>
</organism>
<reference evidence="2" key="1">
    <citation type="submission" date="2019-02" db="EMBL/GenBank/DDBJ databases">
        <authorList>
            <person name="Gruber-Vodicka R. H."/>
            <person name="Seah K. B. B."/>
        </authorList>
    </citation>
    <scope>NUCLEOTIDE SEQUENCE</scope>
    <source>
        <strain evidence="2">BECK_BZ123</strain>
    </source>
</reference>
<accession>A0A450Z9X5</accession>
<feature type="compositionally biased region" description="Basic residues" evidence="1">
    <location>
        <begin position="14"/>
        <end position="25"/>
    </location>
</feature>